<dbReference type="EMBL" id="QGDO01000001">
    <property type="protein sequence ID" value="PWJ45040.1"/>
    <property type="molecule type" value="Genomic_DNA"/>
</dbReference>
<keyword evidence="1" id="KW-1133">Transmembrane helix</keyword>
<dbReference type="RefSeq" id="WP_109616494.1">
    <property type="nucleotide sequence ID" value="NZ_QGDO01000001.1"/>
</dbReference>
<keyword evidence="1" id="KW-0812">Transmembrane</keyword>
<evidence type="ECO:0000313" key="3">
    <source>
        <dbReference type="Proteomes" id="UP000245535"/>
    </source>
</evidence>
<proteinExistence type="predicted"/>
<comment type="caution">
    <text evidence="2">The sequence shown here is derived from an EMBL/GenBank/DDBJ whole genome shotgun (WGS) entry which is preliminary data.</text>
</comment>
<gene>
    <name evidence="2" type="ORF">BC781_1011443</name>
</gene>
<reference evidence="2 3" key="1">
    <citation type="submission" date="2018-03" db="EMBL/GenBank/DDBJ databases">
        <title>Genomic Encyclopedia of Archaeal and Bacterial Type Strains, Phase II (KMG-II): from individual species to whole genera.</title>
        <authorList>
            <person name="Goeker M."/>
        </authorList>
    </citation>
    <scope>NUCLEOTIDE SEQUENCE [LARGE SCALE GENOMIC DNA]</scope>
    <source>
        <strain evidence="2 3">DSM 28229</strain>
    </source>
</reference>
<keyword evidence="3" id="KW-1185">Reference proteome</keyword>
<dbReference type="OrthoDB" id="979537at2"/>
<sequence length="178" mass="20922">MNYEYHYTKNKEEQKCSYTSEISSGYPTDDFVAYSYSYRYKWVKMIDNPIERCVFNEGDEMRLTNLSLQIEQKHHSREIDLDYIKQVTLQFRRIMFPLIFGGLLSAFSLIGLLTGVMKSALALSLVLGGIMLFYYGYKGSYQLMIELQGGQVALFIDEKTPELKKFIARTNYYLHRKF</sequence>
<evidence type="ECO:0000256" key="1">
    <source>
        <dbReference type="SAM" id="Phobius"/>
    </source>
</evidence>
<evidence type="ECO:0000313" key="2">
    <source>
        <dbReference type="EMBL" id="PWJ45040.1"/>
    </source>
</evidence>
<dbReference type="Proteomes" id="UP000245535">
    <property type="component" value="Unassembled WGS sequence"/>
</dbReference>
<name>A0A315ZIX5_SEDFL</name>
<keyword evidence="1" id="KW-0472">Membrane</keyword>
<dbReference type="AlphaFoldDB" id="A0A315ZIX5"/>
<accession>A0A315ZIX5</accession>
<feature type="transmembrane region" description="Helical" evidence="1">
    <location>
        <begin position="119"/>
        <end position="137"/>
    </location>
</feature>
<feature type="transmembrane region" description="Helical" evidence="1">
    <location>
        <begin position="94"/>
        <end position="113"/>
    </location>
</feature>
<protein>
    <submittedName>
        <fullName evidence="2">Uncharacterized protein</fullName>
    </submittedName>
</protein>
<organism evidence="2 3">
    <name type="scientific">Sediminitomix flava</name>
    <dbReference type="NCBI Taxonomy" id="379075"/>
    <lineage>
        <taxon>Bacteria</taxon>
        <taxon>Pseudomonadati</taxon>
        <taxon>Bacteroidota</taxon>
        <taxon>Cytophagia</taxon>
        <taxon>Cytophagales</taxon>
        <taxon>Flammeovirgaceae</taxon>
        <taxon>Sediminitomix</taxon>
    </lineage>
</organism>